<dbReference type="PANTHER" id="PTHR13847">
    <property type="entry name" value="SARCOSINE DEHYDROGENASE-RELATED"/>
    <property type="match status" value="1"/>
</dbReference>
<dbReference type="RefSeq" id="WP_261517052.1">
    <property type="nucleotide sequence ID" value="NZ_JAODNV010000024.1"/>
</dbReference>
<dbReference type="GO" id="GO:0005737">
    <property type="term" value="C:cytoplasm"/>
    <property type="evidence" value="ECO:0007669"/>
    <property type="project" value="TreeGrafter"/>
</dbReference>
<dbReference type="AlphaFoldDB" id="A0A9X2XC35"/>
<name>A0A9X2XC35_9HYPH</name>
<evidence type="ECO:0000256" key="2">
    <source>
        <dbReference type="SAM" id="MobiDB-lite"/>
    </source>
</evidence>
<dbReference type="Pfam" id="PF01266">
    <property type="entry name" value="DAO"/>
    <property type="match status" value="1"/>
</dbReference>
<keyword evidence="5" id="KW-1185">Reference proteome</keyword>
<dbReference type="GO" id="GO:0016491">
    <property type="term" value="F:oxidoreductase activity"/>
    <property type="evidence" value="ECO:0007669"/>
    <property type="project" value="UniProtKB-KW"/>
</dbReference>
<sequence length="427" mass="45347">MRSDADGQGLWAETAPPAPETSALSGAIVADVTIVGGGFTGLSAALHLASGGAKVAVLEAAEIGHGGSGRNVGLVNAGMWVEPDILLRTLGEPYGERLLDLLGNAPATVFDLIERHGIACEPERAGTLHCAVGATGLRELAKRAEQWAARGAPVRLLNASEAAAKLGTEAYAGALLDLRAGTIQPLAYARGLARAAIDAGARVFTRSRAVAVTQEGSQWRVATERGSIRAQWVIAATNAYTTALWPELRGELVLLPYFNFSTDPLDGEAAREILPERQGAWDTNKVLTSFRRDRQGRLIFGSVGALRGTGRAVHEMWAHRTVKKLFPRLGGVTFRHGWYGMIGTTADSLPRFHRLAPRIIAVSGYNGRGIAPGTAFGQVLARYILGTLAENDLPLPVTPAESRTARQVREAGIEWGAQAVHIIQTIV</sequence>
<feature type="region of interest" description="Disordered" evidence="2">
    <location>
        <begin position="1"/>
        <end position="20"/>
    </location>
</feature>
<evidence type="ECO:0000313" key="4">
    <source>
        <dbReference type="EMBL" id="MCT8992101.1"/>
    </source>
</evidence>
<evidence type="ECO:0000256" key="1">
    <source>
        <dbReference type="ARBA" id="ARBA00023002"/>
    </source>
</evidence>
<dbReference type="Gene3D" id="3.30.9.10">
    <property type="entry name" value="D-Amino Acid Oxidase, subunit A, domain 2"/>
    <property type="match status" value="1"/>
</dbReference>
<gene>
    <name evidence="4" type="ORF">NYR54_17705</name>
</gene>
<accession>A0A9X2XC35</accession>
<dbReference type="Proteomes" id="UP001149009">
    <property type="component" value="Unassembled WGS sequence"/>
</dbReference>
<dbReference type="EMBL" id="JAODNV010000024">
    <property type="protein sequence ID" value="MCT8992101.1"/>
    <property type="molecule type" value="Genomic_DNA"/>
</dbReference>
<protein>
    <submittedName>
        <fullName evidence="4">FAD-binding oxidoreductase</fullName>
    </submittedName>
</protein>
<dbReference type="InterPro" id="IPR006076">
    <property type="entry name" value="FAD-dep_OxRdtase"/>
</dbReference>
<evidence type="ECO:0000313" key="5">
    <source>
        <dbReference type="Proteomes" id="UP001149009"/>
    </source>
</evidence>
<feature type="domain" description="FAD dependent oxidoreductase" evidence="3">
    <location>
        <begin position="31"/>
        <end position="382"/>
    </location>
</feature>
<comment type="caution">
    <text evidence="4">The sequence shown here is derived from an EMBL/GenBank/DDBJ whole genome shotgun (WGS) entry which is preliminary data.</text>
</comment>
<proteinExistence type="predicted"/>
<dbReference type="PANTHER" id="PTHR13847:SF281">
    <property type="entry name" value="FAD DEPENDENT OXIDOREDUCTASE DOMAIN-CONTAINING PROTEIN"/>
    <property type="match status" value="1"/>
</dbReference>
<keyword evidence="1" id="KW-0560">Oxidoreductase</keyword>
<reference evidence="4" key="1">
    <citation type="submission" date="2022-08" db="EMBL/GenBank/DDBJ databases">
        <title>Chelativorans sichuanense sp. nov., a paraffin oil-degrading bacterium isolated from a mixture of oil-based drill cuttings and paddy soil.</title>
        <authorList>
            <person name="Yu J."/>
            <person name="Liu H."/>
            <person name="Chen Q."/>
        </authorList>
    </citation>
    <scope>NUCLEOTIDE SEQUENCE</scope>
    <source>
        <strain evidence="4">SCAU 2101</strain>
    </source>
</reference>
<dbReference type="SUPFAM" id="SSF51905">
    <property type="entry name" value="FAD/NAD(P)-binding domain"/>
    <property type="match status" value="1"/>
</dbReference>
<dbReference type="PRINTS" id="PR00420">
    <property type="entry name" value="RNGMNOXGNASE"/>
</dbReference>
<dbReference type="Gene3D" id="3.50.50.60">
    <property type="entry name" value="FAD/NAD(P)-binding domain"/>
    <property type="match status" value="1"/>
</dbReference>
<evidence type="ECO:0000259" key="3">
    <source>
        <dbReference type="Pfam" id="PF01266"/>
    </source>
</evidence>
<organism evidence="4 5">
    <name type="scientific">Chelativorans petroleitrophicus</name>
    <dbReference type="NCBI Taxonomy" id="2975484"/>
    <lineage>
        <taxon>Bacteria</taxon>
        <taxon>Pseudomonadati</taxon>
        <taxon>Pseudomonadota</taxon>
        <taxon>Alphaproteobacteria</taxon>
        <taxon>Hyphomicrobiales</taxon>
        <taxon>Phyllobacteriaceae</taxon>
        <taxon>Chelativorans</taxon>
    </lineage>
</organism>
<dbReference type="InterPro" id="IPR036188">
    <property type="entry name" value="FAD/NAD-bd_sf"/>
</dbReference>